<geneLocation type="plasmid" evidence="1 2">
    <name>unnamed</name>
</geneLocation>
<dbReference type="Proteomes" id="UP000030302">
    <property type="component" value="Plasmid unnamed"/>
</dbReference>
<evidence type="ECO:0000313" key="2">
    <source>
        <dbReference type="Proteomes" id="UP000030302"/>
    </source>
</evidence>
<organism evidence="1 2">
    <name type="scientific">Collimonas arenae</name>
    <dbReference type="NCBI Taxonomy" id="279058"/>
    <lineage>
        <taxon>Bacteria</taxon>
        <taxon>Pseudomonadati</taxon>
        <taxon>Pseudomonadota</taxon>
        <taxon>Betaproteobacteria</taxon>
        <taxon>Burkholderiales</taxon>
        <taxon>Oxalobacteraceae</taxon>
        <taxon>Collimonas</taxon>
    </lineage>
</organism>
<name>A0A0A1FKE6_9BURK</name>
<dbReference type="KEGG" id="care:LT85_p016"/>
<proteinExistence type="predicted"/>
<dbReference type="OrthoDB" id="9130163at2"/>
<gene>
    <name evidence="1" type="ORF">LT85_p016</name>
</gene>
<keyword evidence="1" id="KW-0614">Plasmid</keyword>
<dbReference type="HOGENOM" id="CLU_2057381_0_0_4"/>
<dbReference type="EMBL" id="CP009963">
    <property type="protein sequence ID" value="AIY44195.1"/>
    <property type="molecule type" value="Genomic_DNA"/>
</dbReference>
<keyword evidence="2" id="KW-1185">Reference proteome</keyword>
<reference evidence="2" key="1">
    <citation type="journal article" date="2014" name="Soil Biol. Biochem.">
        <title>Structure and function of bacterial communities in ageing soils: Insights from the Mendocino ecological staircase.</title>
        <authorList>
            <person name="Uroz S."/>
            <person name="Tech J.J."/>
            <person name="Sawaya N.A."/>
            <person name="Frey-Klett P."/>
            <person name="Leveau J.H.J."/>
        </authorList>
    </citation>
    <scope>NUCLEOTIDE SEQUENCE [LARGE SCALE GENOMIC DNA]</scope>
    <source>
        <strain evidence="2">Cal35</strain>
        <plasmid evidence="2">unnamed</plasmid>
    </source>
</reference>
<sequence length="119" mass="13550">MRKLLIIIGVLIGAYFFLQTLLKPMADPRTAMLPQTVIQPEQKTGNPLLTATKEQFSQWFPTHCEADLYFQPTQREHTRDVCIFNITKRVEANTGVHLTIDDIVNADVVSHWKQVTGAK</sequence>
<protein>
    <submittedName>
        <fullName evidence="1">Uncharacterized protein</fullName>
    </submittedName>
</protein>
<dbReference type="AlphaFoldDB" id="A0A0A1FKE6"/>
<dbReference type="RefSeq" id="WP_052135606.1">
    <property type="nucleotide sequence ID" value="NZ_CP009963.1"/>
</dbReference>
<evidence type="ECO:0000313" key="1">
    <source>
        <dbReference type="EMBL" id="AIY44195.1"/>
    </source>
</evidence>
<accession>A0A0A1FKE6</accession>